<reference evidence="2 3" key="1">
    <citation type="submission" date="2018-02" db="EMBL/GenBank/DDBJ databases">
        <title>novel marine gammaproteobacteria from coastal saline agro ecosystem.</title>
        <authorList>
            <person name="Krishnan R."/>
            <person name="Ramesh Kumar N."/>
        </authorList>
    </citation>
    <scope>NUCLEOTIDE SEQUENCE [LARGE SCALE GENOMIC DNA]</scope>
    <source>
        <strain evidence="2 3">228</strain>
    </source>
</reference>
<dbReference type="Proteomes" id="UP000238196">
    <property type="component" value="Unassembled WGS sequence"/>
</dbReference>
<dbReference type="InterPro" id="IPR004360">
    <property type="entry name" value="Glyas_Fos-R_dOase_dom"/>
</dbReference>
<dbReference type="Pfam" id="PF00903">
    <property type="entry name" value="Glyoxalase"/>
    <property type="match status" value="1"/>
</dbReference>
<organism evidence="2 3">
    <name type="scientific">Proteobacteria bacterium 228</name>
    <dbReference type="NCBI Taxonomy" id="2083153"/>
    <lineage>
        <taxon>Bacteria</taxon>
        <taxon>Pseudomonadati</taxon>
        <taxon>Pseudomonadota</taxon>
    </lineage>
</organism>
<dbReference type="AlphaFoldDB" id="A0A2S5KT90"/>
<dbReference type="InterPro" id="IPR037523">
    <property type="entry name" value="VOC_core"/>
</dbReference>
<dbReference type="PROSITE" id="PS51819">
    <property type="entry name" value="VOC"/>
    <property type="match status" value="2"/>
</dbReference>
<gene>
    <name evidence="2" type="ORF">C4K68_07905</name>
</gene>
<proteinExistence type="predicted"/>
<dbReference type="InterPro" id="IPR029068">
    <property type="entry name" value="Glyas_Bleomycin-R_OHBP_Dase"/>
</dbReference>
<dbReference type="EMBL" id="PRLP01000023">
    <property type="protein sequence ID" value="PPC77960.1"/>
    <property type="molecule type" value="Genomic_DNA"/>
</dbReference>
<accession>A0A2S5KT90</accession>
<evidence type="ECO:0000313" key="2">
    <source>
        <dbReference type="EMBL" id="PPC77960.1"/>
    </source>
</evidence>
<feature type="domain" description="VOC" evidence="1">
    <location>
        <begin position="138"/>
        <end position="250"/>
    </location>
</feature>
<comment type="caution">
    <text evidence="2">The sequence shown here is derived from an EMBL/GenBank/DDBJ whole genome shotgun (WGS) entry which is preliminary data.</text>
</comment>
<feature type="domain" description="VOC" evidence="1">
    <location>
        <begin position="8"/>
        <end position="122"/>
    </location>
</feature>
<protein>
    <submittedName>
        <fullName evidence="2">Glyoxalase</fullName>
    </submittedName>
</protein>
<name>A0A2S5KT90_9PROT</name>
<evidence type="ECO:0000259" key="1">
    <source>
        <dbReference type="PROSITE" id="PS51819"/>
    </source>
</evidence>
<dbReference type="Gene3D" id="3.10.180.10">
    <property type="entry name" value="2,3-Dihydroxybiphenyl 1,2-Dioxygenase, domain 1"/>
    <property type="match status" value="2"/>
</dbReference>
<sequence>MSSPLIEGLRSVAFDVPDLALAETFYTEVWHLDVVDRTATTLYLSGTGKDHHLLALHQAERLAIRDVVLRARSASALNDIAAQAIVQGGKVLSAPTASLQPSGGQEVVIADPHGRIFRVVHGDQQRTEASTQADRPIRLAHAVLNSHDVAASQQFFETVFGFRLADRTRIMAFLNCDTDHHTIAFGDADNDALNHVAFLMSDIDSVMRGGGRMRDAQHPIEWGPGRHGPGNNAFNYFIGPFGEVIEYTAEVEQIDDSYRAGGPEDWTWPAGRVDQWGISQPPSKALKEAQKSVFFIPVNG</sequence>
<evidence type="ECO:0000313" key="3">
    <source>
        <dbReference type="Proteomes" id="UP000238196"/>
    </source>
</evidence>
<dbReference type="SUPFAM" id="SSF54593">
    <property type="entry name" value="Glyoxalase/Bleomycin resistance protein/Dihydroxybiphenyl dioxygenase"/>
    <property type="match status" value="1"/>
</dbReference>
<dbReference type="OrthoDB" id="6909416at2"/>